<gene>
    <name evidence="2" type="ORF">HOLleu_16352</name>
</gene>
<evidence type="ECO:0000313" key="3">
    <source>
        <dbReference type="Proteomes" id="UP001152320"/>
    </source>
</evidence>
<dbReference type="Pfam" id="PF10184">
    <property type="entry name" value="DUF2358"/>
    <property type="match status" value="1"/>
</dbReference>
<dbReference type="AlphaFoldDB" id="A0A9Q1C5I6"/>
<evidence type="ECO:0000313" key="2">
    <source>
        <dbReference type="EMBL" id="KAJ8038815.1"/>
    </source>
</evidence>
<feature type="compositionally biased region" description="Basic residues" evidence="1">
    <location>
        <begin position="94"/>
        <end position="110"/>
    </location>
</feature>
<keyword evidence="3" id="KW-1185">Reference proteome</keyword>
<dbReference type="Proteomes" id="UP001152320">
    <property type="component" value="Chromosome 7"/>
</dbReference>
<dbReference type="EMBL" id="JAIZAY010000007">
    <property type="protein sequence ID" value="KAJ8038815.1"/>
    <property type="molecule type" value="Genomic_DNA"/>
</dbReference>
<protein>
    <submittedName>
        <fullName evidence="2">Uncharacterized protein</fullName>
    </submittedName>
</protein>
<feature type="region of interest" description="Disordered" evidence="1">
    <location>
        <begin position="87"/>
        <end position="110"/>
    </location>
</feature>
<reference evidence="2" key="1">
    <citation type="submission" date="2021-10" db="EMBL/GenBank/DDBJ databases">
        <title>Tropical sea cucumber genome reveals ecological adaptation and Cuvierian tubules defense mechanism.</title>
        <authorList>
            <person name="Chen T."/>
        </authorList>
    </citation>
    <scope>NUCLEOTIDE SEQUENCE</scope>
    <source>
        <strain evidence="2">Nanhai2018</strain>
        <tissue evidence="2">Muscle</tissue>
    </source>
</reference>
<evidence type="ECO:0000256" key="1">
    <source>
        <dbReference type="SAM" id="MobiDB-lite"/>
    </source>
</evidence>
<sequence>MIVHFQALRRLSFCGVSLLQRKLSTCSRSCCQVLDERYRAGSHENRVSEVAVNLCGSDGWTRSYTIKENLSENCVHCQRRKFPSRTQHSVSVLAKRKQRRPTPRSRSLQKSRRDLALMKLLHNQTCTSLTAGMLDGDKTPLKEDECIGETPVLFQVELSLMQMLMNNVSNLQDHLLIKEIVEEKIKQLKQGLHVDSVLGSAVPFTRDSDDIIIRSSSPKPYESTEQAPEWTNSLKEFGVINVMTTYPYNKDLHKKNLEVSQTGKLSLGRENINILSKLSDQVVMCSSPPSTSSEMQNSLGKPDKEHLELMFHRLSEEMPNFFGQSHDYSMYSQDLEFDNRLMGVKTTGLAAYKATVQSLKLASTAYVVNAHLEVLRLTMEPEEGCIHARWRIKGVPLHSFVLKPLAKKHKYRYFDAFSVFRLGPDGLIHHHRLDKVMPDSEKIKEPSLITKIGIALGLVRQPAISTNWMTGDPPAL</sequence>
<proteinExistence type="predicted"/>
<name>A0A9Q1C5I6_HOLLE</name>
<dbReference type="PANTHER" id="PTHR31094:SF2">
    <property type="entry name" value="RIKEN CDNA 2310061I04 GENE"/>
    <property type="match status" value="1"/>
</dbReference>
<accession>A0A9Q1C5I6</accession>
<comment type="caution">
    <text evidence="2">The sequence shown here is derived from an EMBL/GenBank/DDBJ whole genome shotgun (WGS) entry which is preliminary data.</text>
</comment>
<dbReference type="PANTHER" id="PTHR31094">
    <property type="entry name" value="RIKEN CDNA 2310061I04 GENE"/>
    <property type="match status" value="1"/>
</dbReference>
<dbReference type="OrthoDB" id="44820at2759"/>
<organism evidence="2 3">
    <name type="scientific">Holothuria leucospilota</name>
    <name type="common">Black long sea cucumber</name>
    <name type="synonym">Mertensiothuria leucospilota</name>
    <dbReference type="NCBI Taxonomy" id="206669"/>
    <lineage>
        <taxon>Eukaryota</taxon>
        <taxon>Metazoa</taxon>
        <taxon>Echinodermata</taxon>
        <taxon>Eleutherozoa</taxon>
        <taxon>Echinozoa</taxon>
        <taxon>Holothuroidea</taxon>
        <taxon>Aspidochirotacea</taxon>
        <taxon>Aspidochirotida</taxon>
        <taxon>Holothuriidae</taxon>
        <taxon>Holothuria</taxon>
    </lineage>
</organism>
<dbReference type="InterPro" id="IPR018790">
    <property type="entry name" value="DUF2358"/>
</dbReference>